<evidence type="ECO:0000313" key="2">
    <source>
        <dbReference type="EMBL" id="MFB6393555.1"/>
    </source>
</evidence>
<comment type="caution">
    <text evidence="2">The sequence shown here is derived from an EMBL/GenBank/DDBJ whole genome shotgun (WGS) entry which is preliminary data.</text>
</comment>
<dbReference type="RefSeq" id="WP_375733984.1">
    <property type="nucleotide sequence ID" value="NZ_JBCGDC010000023.1"/>
</dbReference>
<sequence>MGTPCYVGIASPHQPHLIHARYVHFDGYPSSLLARLRGIWAGVARRDTNALTGAVLAHDWAYLDPEVTATTTYGPGGIPTQRPVPGVGMTLGTLEPDGFEPVTVFPLSLAADLGASWIYVIDPASDTVAVYTGDGEPAAVHPLAPIPIAAHPLQPLVRNGFSPTTANTSARRTPTPGQGDAGRPRPCRPPAGRCRRTR</sequence>
<dbReference type="Proteomes" id="UP001582793">
    <property type="component" value="Unassembled WGS sequence"/>
</dbReference>
<keyword evidence="3" id="KW-1185">Reference proteome</keyword>
<proteinExistence type="predicted"/>
<gene>
    <name evidence="2" type="ORF">AAFH96_10610</name>
</gene>
<feature type="region of interest" description="Disordered" evidence="1">
    <location>
        <begin position="158"/>
        <end position="198"/>
    </location>
</feature>
<organism evidence="2 3">
    <name type="scientific">Polymorphospora lycopeni</name>
    <dbReference type="NCBI Taxonomy" id="3140240"/>
    <lineage>
        <taxon>Bacteria</taxon>
        <taxon>Bacillati</taxon>
        <taxon>Actinomycetota</taxon>
        <taxon>Actinomycetes</taxon>
        <taxon>Micromonosporales</taxon>
        <taxon>Micromonosporaceae</taxon>
        <taxon>Polymorphospora</taxon>
    </lineage>
</organism>
<name>A0ABV5CNR3_9ACTN</name>
<accession>A0ABV5CNR3</accession>
<protein>
    <submittedName>
        <fullName evidence="2">Uncharacterized protein</fullName>
    </submittedName>
</protein>
<feature type="compositionally biased region" description="Polar residues" evidence="1">
    <location>
        <begin position="161"/>
        <end position="176"/>
    </location>
</feature>
<evidence type="ECO:0000256" key="1">
    <source>
        <dbReference type="SAM" id="MobiDB-lite"/>
    </source>
</evidence>
<reference evidence="2 3" key="1">
    <citation type="submission" date="2024-04" db="EMBL/GenBank/DDBJ databases">
        <title>Polymorphospora sp. isolated from Baiyangdian Lake in Xiong'an New Area.</title>
        <authorList>
            <person name="Zhang X."/>
            <person name="Liu J."/>
        </authorList>
    </citation>
    <scope>NUCLEOTIDE SEQUENCE [LARGE SCALE GENOMIC DNA]</scope>
    <source>
        <strain evidence="2 3">2-325</strain>
    </source>
</reference>
<dbReference type="EMBL" id="JBCGDC010000023">
    <property type="protein sequence ID" value="MFB6393555.1"/>
    <property type="molecule type" value="Genomic_DNA"/>
</dbReference>
<evidence type="ECO:0000313" key="3">
    <source>
        <dbReference type="Proteomes" id="UP001582793"/>
    </source>
</evidence>